<dbReference type="Pfam" id="PF05996">
    <property type="entry name" value="Fe_bilin_red"/>
    <property type="match status" value="1"/>
</dbReference>
<evidence type="ECO:0000313" key="3">
    <source>
        <dbReference type="EMBL" id="CAK9865730.1"/>
    </source>
</evidence>
<sequence length="259" mass="28660">MLTVVYGSTGGALSFRSTSSSVQYLTSCSSSRNCIPGHVDAAAHRRILRAETYQFQLHHHAGGGLKRIRGTFNDGGYVGTRSSDPISRSTSRSKTSCTSCITAAVMIDSSLDQDLAASSNQELQVRRSPAVVESLQDTSFKARQRRDMVSLDHESCMFTAFVEHTVEEMSQRMPLTPYPIKDEFRELVGERGKKPVTTRSTAYESDKIRHFRAAVINAGDFVQVITVLLKLLILFPWPASYPEMLLQNSAKQASSETSR</sequence>
<name>A0ABP1AT19_9BRYO</name>
<dbReference type="Gene3D" id="3.40.1500.20">
    <property type="match status" value="1"/>
</dbReference>
<evidence type="ECO:0000313" key="4">
    <source>
        <dbReference type="Proteomes" id="UP001497522"/>
    </source>
</evidence>
<protein>
    <submittedName>
        <fullName evidence="3">Uncharacterized protein</fullName>
    </submittedName>
</protein>
<gene>
    <name evidence="3" type="ORF">CSSPJE1EN2_LOCUS8725</name>
</gene>
<dbReference type="Proteomes" id="UP001497522">
    <property type="component" value="Chromosome 15"/>
</dbReference>
<evidence type="ECO:0000256" key="2">
    <source>
        <dbReference type="ARBA" id="ARBA00023002"/>
    </source>
</evidence>
<organism evidence="3 4">
    <name type="scientific">Sphagnum jensenii</name>
    <dbReference type="NCBI Taxonomy" id="128206"/>
    <lineage>
        <taxon>Eukaryota</taxon>
        <taxon>Viridiplantae</taxon>
        <taxon>Streptophyta</taxon>
        <taxon>Embryophyta</taxon>
        <taxon>Bryophyta</taxon>
        <taxon>Sphagnophytina</taxon>
        <taxon>Sphagnopsida</taxon>
        <taxon>Sphagnales</taxon>
        <taxon>Sphagnaceae</taxon>
        <taxon>Sphagnum</taxon>
    </lineage>
</organism>
<comment type="similarity">
    <text evidence="1">Belongs to the HY2 family.</text>
</comment>
<evidence type="ECO:0000256" key="1">
    <source>
        <dbReference type="ARBA" id="ARBA00006908"/>
    </source>
</evidence>
<dbReference type="PANTHER" id="PTHR34557">
    <property type="entry name" value="PHYTOCHROMOBILIN:FERREDOXIN OXIDOREDUCTASE, CHLOROPLASTIC"/>
    <property type="match status" value="1"/>
</dbReference>
<keyword evidence="4" id="KW-1185">Reference proteome</keyword>
<proteinExistence type="inferred from homology"/>
<accession>A0ABP1AT19</accession>
<dbReference type="PANTHER" id="PTHR34557:SF1">
    <property type="entry name" value="PHYTOCHROMOBILIN:FERREDOXIN OXIDOREDUCTASE, CHLOROPLASTIC"/>
    <property type="match status" value="1"/>
</dbReference>
<keyword evidence="2" id="KW-0560">Oxidoreductase</keyword>
<dbReference type="InterPro" id="IPR009249">
    <property type="entry name" value="Ferredoxin-dep_bilin_Rdtase"/>
</dbReference>
<dbReference type="EMBL" id="OZ023716">
    <property type="protein sequence ID" value="CAK9865730.1"/>
    <property type="molecule type" value="Genomic_DNA"/>
</dbReference>
<reference evidence="3" key="1">
    <citation type="submission" date="2024-03" db="EMBL/GenBank/DDBJ databases">
        <authorList>
            <consortium name="ELIXIR-Norway"/>
            <consortium name="Elixir Norway"/>
        </authorList>
    </citation>
    <scope>NUCLEOTIDE SEQUENCE</scope>
</reference>